<name>A0ACB7PSU5_9PEZI</name>
<dbReference type="EMBL" id="JAGIZQ010000001">
    <property type="protein sequence ID" value="KAH6650756.1"/>
    <property type="molecule type" value="Genomic_DNA"/>
</dbReference>
<feature type="non-terminal residue" evidence="1">
    <location>
        <position position="1"/>
    </location>
</feature>
<evidence type="ECO:0000313" key="2">
    <source>
        <dbReference type="Proteomes" id="UP000724584"/>
    </source>
</evidence>
<protein>
    <submittedName>
        <fullName evidence="1">NRPS-like enzyme</fullName>
    </submittedName>
</protein>
<evidence type="ECO:0000313" key="1">
    <source>
        <dbReference type="EMBL" id="KAH6650756.1"/>
    </source>
</evidence>
<feature type="non-terminal residue" evidence="1">
    <location>
        <position position="1088"/>
    </location>
</feature>
<keyword evidence="2" id="KW-1185">Reference proteome</keyword>
<gene>
    <name evidence="1" type="ORF">F5144DRAFT_637955</name>
</gene>
<accession>A0ACB7PSU5</accession>
<proteinExistence type="predicted"/>
<comment type="caution">
    <text evidence="1">The sequence shown here is derived from an EMBL/GenBank/DDBJ whole genome shotgun (WGS) entry which is preliminary data.</text>
</comment>
<dbReference type="Proteomes" id="UP000724584">
    <property type="component" value="Unassembled WGS sequence"/>
</dbReference>
<organism evidence="1 2">
    <name type="scientific">Chaetomium tenue</name>
    <dbReference type="NCBI Taxonomy" id="1854479"/>
    <lineage>
        <taxon>Eukaryota</taxon>
        <taxon>Fungi</taxon>
        <taxon>Dikarya</taxon>
        <taxon>Ascomycota</taxon>
        <taxon>Pezizomycotina</taxon>
        <taxon>Sordariomycetes</taxon>
        <taxon>Sordariomycetidae</taxon>
        <taxon>Sordariales</taxon>
        <taxon>Chaetomiaceae</taxon>
        <taxon>Chaetomium</taxon>
    </lineage>
</organism>
<sequence length="1088" mass="117396">LLSTMSHLTQDRVQELYQKYGDLKVLDDIIRHRASDEIQTPILGYPRYPDRVDDYECFTGKQLDSFIDGAVKKYQSLGLESNGRGPIGLLAPSTVDYVVSVFALSRLGYTPLCLSLRIPPPAILNLLKQTGCTILVHGAASTITDKVAAVAADYPVKPLPIPSRQDYDSDPDPDTNPNAPRFSRIINRDEETHRPALIMHSSGSTGLPKPVTVSHGALLTHALQGAGVANFNPLPWYHLYGISTCLQAMYRAKTAHMYSATMPLTAENLVVAVRRVRPEAIHVVPYVLGLLAETAEGVGYLRAAKVVTSAGAKTPDELGDRLVEEGVNLAVVFGTTEAGLAGDSMNRAPADHSWNYIRFYAYHRAFIHMDSLGDNLYEAVYLPGHPALSTSSNSDTPVPGSWRSRDVFAPHPTIPDAWKCITRLDDRVTLVTGEKVLPLPMEGRIRQHPLVREAVVVGVERPVPGLLLFRAGGGAGLEDGEYLDAVWPAVVEANAGAEAFSQISRDMVAVLGVDVDYPRTDKGSIIRAQVYSGFAGVIDGLYTRMEDGTAGNGGDEKRGRAPLTGLSLDELGVLVAGVFQEATGRSLPSEDADFFAAGVDSLQALQMRRALLRRLDLQGRDLPSNVVYECGNGKGLAGFLYSLGRGTVKGDGQSESTSPAQVKRQMEDLITKYGGFGKTVLLTGATGSIGAHVLAQLIASPFISRVFCLTSSALARIHTSLHTRSLSHLLTTTTPQSAQTTPTPSSPSSKIHALPTPDPSLPHLGLTDPTIYADLLATCSLVIHLAWPVHFGLGLGSFETHLRGLRALVDFSVAVGRGQRQGKGGRGAVVLFGSSVGNGVEEKGLVVVKEEPVPDLGWASPMGYAQSKLVGEHMMLRAAKEAGARAYVLRIGQVVGDRAEGVWNEREFVPSLIRSVFFLRALPALDETCAWLPVDTLATAILQLADKLDSAPRPCDLDASNPPIFYNLVNPASFAWADLLRALHSIPSIPPFVEVSSALWLAKLRASAALGQEERNPAVKLLDYYEQQYGGREVVNSVDGVRDAAGQKSAVVFDTTAAQRDCPVLRNPPMILEDGYVKKFLKRWLMSW</sequence>
<reference evidence="1 2" key="1">
    <citation type="journal article" date="2021" name="Nat. Commun.">
        <title>Genetic determinants of endophytism in the Arabidopsis root mycobiome.</title>
        <authorList>
            <person name="Mesny F."/>
            <person name="Miyauchi S."/>
            <person name="Thiergart T."/>
            <person name="Pickel B."/>
            <person name="Atanasova L."/>
            <person name="Karlsson M."/>
            <person name="Huettel B."/>
            <person name="Barry K.W."/>
            <person name="Haridas S."/>
            <person name="Chen C."/>
            <person name="Bauer D."/>
            <person name="Andreopoulos W."/>
            <person name="Pangilinan J."/>
            <person name="LaButti K."/>
            <person name="Riley R."/>
            <person name="Lipzen A."/>
            <person name="Clum A."/>
            <person name="Drula E."/>
            <person name="Henrissat B."/>
            <person name="Kohler A."/>
            <person name="Grigoriev I.V."/>
            <person name="Martin F.M."/>
            <person name="Hacquard S."/>
        </authorList>
    </citation>
    <scope>NUCLEOTIDE SEQUENCE [LARGE SCALE GENOMIC DNA]</scope>
    <source>
        <strain evidence="1 2">MPI-SDFR-AT-0079</strain>
    </source>
</reference>